<evidence type="ECO:0000256" key="1">
    <source>
        <dbReference type="ARBA" id="ARBA00002936"/>
    </source>
</evidence>
<evidence type="ECO:0000313" key="18">
    <source>
        <dbReference type="EMBL" id="KAG8512833.1"/>
    </source>
</evidence>
<dbReference type="GO" id="GO:0004930">
    <property type="term" value="F:G protein-coupled receptor activity"/>
    <property type="evidence" value="ECO:0007669"/>
    <property type="project" value="UniProtKB-KW"/>
</dbReference>
<feature type="domain" description="G-protein coupled receptors family 1 profile" evidence="17">
    <location>
        <begin position="1227"/>
        <end position="1426"/>
    </location>
</feature>
<gene>
    <name evidence="18" type="ORF">J0S82_007778</name>
</gene>
<dbReference type="OrthoDB" id="9444602at2759"/>
<feature type="transmembrane region" description="Helical" evidence="16">
    <location>
        <begin position="907"/>
        <end position="930"/>
    </location>
</feature>
<keyword evidence="8 16" id="KW-1133">Transmembrane helix</keyword>
<dbReference type="Pfam" id="PF13853">
    <property type="entry name" value="7tm_4"/>
    <property type="match status" value="6"/>
</dbReference>
<dbReference type="PROSITE" id="PS00237">
    <property type="entry name" value="G_PROTEIN_RECEP_F1_1"/>
    <property type="match status" value="2"/>
</dbReference>
<evidence type="ECO:0000256" key="3">
    <source>
        <dbReference type="ARBA" id="ARBA00004651"/>
    </source>
</evidence>
<comment type="caution">
    <text evidence="18">The sequence shown here is derived from an EMBL/GenBank/DDBJ whole genome shotgun (WGS) entry which is preliminary data.</text>
</comment>
<feature type="transmembrane region" description="Helical" evidence="16">
    <location>
        <begin position="1118"/>
        <end position="1141"/>
    </location>
</feature>
<evidence type="ECO:0000256" key="14">
    <source>
        <dbReference type="RuleBase" id="RU000688"/>
    </source>
</evidence>
<evidence type="ECO:0000256" key="7">
    <source>
        <dbReference type="ARBA" id="ARBA00022725"/>
    </source>
</evidence>
<evidence type="ECO:0000256" key="11">
    <source>
        <dbReference type="ARBA" id="ARBA00023157"/>
    </source>
</evidence>
<organism evidence="18 19">
    <name type="scientific">Galemys pyrenaicus</name>
    <name type="common">Iberian desman</name>
    <name type="synonym">Pyrenean desman</name>
    <dbReference type="NCBI Taxonomy" id="202257"/>
    <lineage>
        <taxon>Eukaryota</taxon>
        <taxon>Metazoa</taxon>
        <taxon>Chordata</taxon>
        <taxon>Craniata</taxon>
        <taxon>Vertebrata</taxon>
        <taxon>Euteleostomi</taxon>
        <taxon>Mammalia</taxon>
        <taxon>Eutheria</taxon>
        <taxon>Laurasiatheria</taxon>
        <taxon>Eulipotyphla</taxon>
        <taxon>Talpidae</taxon>
        <taxon>Galemys</taxon>
    </lineage>
</organism>
<keyword evidence="4" id="KW-1003">Cell membrane</keyword>
<protein>
    <submittedName>
        <fullName evidence="18">Olfactory receptor 1L6</fullName>
    </submittedName>
</protein>
<feature type="transmembrane region" description="Helical" evidence="16">
    <location>
        <begin position="1212"/>
        <end position="1235"/>
    </location>
</feature>
<accession>A0A8J6A2X1</accession>
<feature type="domain" description="G-protein coupled receptors family 1 profile" evidence="17">
    <location>
        <begin position="922"/>
        <end position="1171"/>
    </location>
</feature>
<dbReference type="PRINTS" id="PR00237">
    <property type="entry name" value="GPCRRHODOPSN"/>
</dbReference>
<evidence type="ECO:0000313" key="19">
    <source>
        <dbReference type="Proteomes" id="UP000700334"/>
    </source>
</evidence>
<evidence type="ECO:0000256" key="15">
    <source>
        <dbReference type="SAM" id="MobiDB-lite"/>
    </source>
</evidence>
<comment type="function">
    <text evidence="2">Putative odorant or sperm cell receptor.</text>
</comment>
<dbReference type="CDD" id="cd15918">
    <property type="entry name" value="7tmA_OR1_7-like"/>
    <property type="match status" value="3"/>
</dbReference>
<feature type="transmembrane region" description="Helical" evidence="16">
    <location>
        <begin position="627"/>
        <end position="646"/>
    </location>
</feature>
<dbReference type="CDD" id="cd15945">
    <property type="entry name" value="7tmA_OR5C1-like"/>
    <property type="match status" value="1"/>
</dbReference>
<evidence type="ECO:0000256" key="8">
    <source>
        <dbReference type="ARBA" id="ARBA00022989"/>
    </source>
</evidence>
<feature type="transmembrane region" description="Helical" evidence="16">
    <location>
        <begin position="289"/>
        <end position="310"/>
    </location>
</feature>
<dbReference type="Proteomes" id="UP000700334">
    <property type="component" value="Unassembled WGS sequence"/>
</dbReference>
<proteinExistence type="inferred from homology"/>
<keyword evidence="6 14" id="KW-0812">Transmembrane</keyword>
<name>A0A8J6A2X1_GALPY</name>
<dbReference type="PANTHER" id="PTHR48001">
    <property type="entry name" value="OLFACTORY RECEPTOR"/>
    <property type="match status" value="1"/>
</dbReference>
<dbReference type="InterPro" id="IPR000276">
    <property type="entry name" value="GPCR_Rhodpsn"/>
</dbReference>
<feature type="transmembrane region" description="Helical" evidence="16">
    <location>
        <begin position="2034"/>
        <end position="2054"/>
    </location>
</feature>
<dbReference type="FunFam" id="1.20.1070.10:FF:000003">
    <property type="entry name" value="Olfactory receptor"/>
    <property type="match status" value="1"/>
</dbReference>
<evidence type="ECO:0000259" key="17">
    <source>
        <dbReference type="PROSITE" id="PS50262"/>
    </source>
</evidence>
<feature type="transmembrane region" description="Helical" evidence="16">
    <location>
        <begin position="772"/>
        <end position="792"/>
    </location>
</feature>
<dbReference type="InterPro" id="IPR017452">
    <property type="entry name" value="GPCR_Rhodpsn_7TM"/>
</dbReference>
<evidence type="ECO:0000256" key="6">
    <source>
        <dbReference type="ARBA" id="ARBA00022692"/>
    </source>
</evidence>
<keyword evidence="5" id="KW-0716">Sensory transduction</keyword>
<feature type="transmembrane region" description="Helical" evidence="16">
    <location>
        <begin position="1390"/>
        <end position="1412"/>
    </location>
</feature>
<feature type="transmembrane region" description="Helical" evidence="16">
    <location>
        <begin position="466"/>
        <end position="488"/>
    </location>
</feature>
<dbReference type="GO" id="GO:0005886">
    <property type="term" value="C:plasma membrane"/>
    <property type="evidence" value="ECO:0007669"/>
    <property type="project" value="UniProtKB-SubCell"/>
</dbReference>
<feature type="transmembrane region" description="Helical" evidence="16">
    <location>
        <begin position="1432"/>
        <end position="1451"/>
    </location>
</feature>
<feature type="transmembrane region" description="Helical" evidence="16">
    <location>
        <begin position="500"/>
        <end position="522"/>
    </location>
</feature>
<feature type="non-terminal residue" evidence="18">
    <location>
        <position position="2078"/>
    </location>
</feature>
<feature type="transmembrane region" description="Helical" evidence="16">
    <location>
        <begin position="1287"/>
        <end position="1306"/>
    </location>
</feature>
<feature type="transmembrane region" description="Helical" evidence="16">
    <location>
        <begin position="1327"/>
        <end position="1349"/>
    </location>
</feature>
<feature type="transmembrane region" description="Helical" evidence="16">
    <location>
        <begin position="1860"/>
        <end position="1882"/>
    </location>
</feature>
<feature type="transmembrane region" description="Helical" evidence="16">
    <location>
        <begin position="1787"/>
        <end position="1810"/>
    </location>
</feature>
<feature type="compositionally biased region" description="Basic residues" evidence="15">
    <location>
        <begin position="101"/>
        <end position="112"/>
    </location>
</feature>
<feature type="transmembrane region" description="Helical" evidence="16">
    <location>
        <begin position="1728"/>
        <end position="1749"/>
    </location>
</feature>
<dbReference type="FunFam" id="1.20.1070.10:FF:000082">
    <property type="entry name" value="Olfactory receptor 1A1"/>
    <property type="match status" value="1"/>
</dbReference>
<feature type="transmembrane region" description="Helical" evidence="16">
    <location>
        <begin position="1902"/>
        <end position="1920"/>
    </location>
</feature>
<evidence type="ECO:0000256" key="5">
    <source>
        <dbReference type="ARBA" id="ARBA00022606"/>
    </source>
</evidence>
<feature type="transmembrane region" description="Helical" evidence="16">
    <location>
        <begin position="983"/>
        <end position="1001"/>
    </location>
</feature>
<evidence type="ECO:0000256" key="10">
    <source>
        <dbReference type="ARBA" id="ARBA00023136"/>
    </source>
</evidence>
<feature type="transmembrane region" description="Helical" evidence="16">
    <location>
        <begin position="1999"/>
        <end position="2022"/>
    </location>
</feature>
<dbReference type="EMBL" id="JAGFMF010011785">
    <property type="protein sequence ID" value="KAG8512833.1"/>
    <property type="molecule type" value="Genomic_DNA"/>
</dbReference>
<feature type="transmembrane region" description="Helical" evidence="16">
    <location>
        <begin position="1022"/>
        <end position="1044"/>
    </location>
</feature>
<feature type="transmembrane region" description="Helical" evidence="16">
    <location>
        <begin position="1517"/>
        <end position="1538"/>
    </location>
</feature>
<feature type="transmembrane region" description="Helical" evidence="16">
    <location>
        <begin position="1482"/>
        <end position="1505"/>
    </location>
</feature>
<comment type="similarity">
    <text evidence="14">Belongs to the G-protein coupled receptor 1 family.</text>
</comment>
<evidence type="ECO:0000256" key="2">
    <source>
        <dbReference type="ARBA" id="ARBA00003929"/>
    </source>
</evidence>
<comment type="function">
    <text evidence="1">Odorant receptor.</text>
</comment>
<dbReference type="PRINTS" id="PR00245">
    <property type="entry name" value="OLFACTORYR"/>
</dbReference>
<evidence type="ECO:0000256" key="4">
    <source>
        <dbReference type="ARBA" id="ARBA00022475"/>
    </source>
</evidence>
<feature type="transmembrane region" description="Helical" evidence="16">
    <location>
        <begin position="1698"/>
        <end position="1716"/>
    </location>
</feature>
<dbReference type="GO" id="GO:0004984">
    <property type="term" value="F:olfactory receptor activity"/>
    <property type="evidence" value="ECO:0007669"/>
    <property type="project" value="InterPro"/>
</dbReference>
<dbReference type="InterPro" id="IPR000725">
    <property type="entry name" value="Olfact_rcpt"/>
</dbReference>
<keyword evidence="7" id="KW-0552">Olfaction</keyword>
<feature type="transmembrane region" description="Helical" evidence="16">
    <location>
        <begin position="1153"/>
        <end position="1173"/>
    </location>
</feature>
<dbReference type="Gene3D" id="1.20.1070.10">
    <property type="entry name" value="Rhodopsin 7-helix transmembrane proteins"/>
    <property type="match status" value="6"/>
</dbReference>
<reference evidence="18" key="1">
    <citation type="journal article" date="2021" name="Evol. Appl.">
        <title>The genome of the Pyrenean desman and the effects of bottlenecks and inbreeding on the genomic landscape of an endangered species.</title>
        <authorList>
            <person name="Escoda L."/>
            <person name="Castresana J."/>
        </authorList>
    </citation>
    <scope>NUCLEOTIDE SEQUENCE</scope>
    <source>
        <strain evidence="18">IBE-C5619</strain>
    </source>
</reference>
<evidence type="ECO:0000256" key="9">
    <source>
        <dbReference type="ARBA" id="ARBA00023040"/>
    </source>
</evidence>
<feature type="domain" description="G-protein coupled receptors family 1 profile" evidence="17">
    <location>
        <begin position="303"/>
        <end position="552"/>
    </location>
</feature>
<sequence>TENPGEAAPQSLSSRETLLLPPPHLADTELTQEAAPQARSSREMGPAGPEFTRDGAGRPGAHATRGPAGPELTQHEAPQARSSRETGPAGPELTRDGARRPGAHARRGRQARSSRETGPAGPELTRHEAPQARSSRETGPRRPGAHARRRPTDTEFKPHATLPCLSSRNAAPLRQGAHPGAAHQASGLTQDRTPPMAGRSREKQSLRKGTRQRLCDVASRPCRAIQGSEPIEKLNVSEDLLIILPFTSCHCCFEPYQGPRDMENKNYSSSTSDFILLGISSNPRLQKPLFAIFFVMYLVTVVGNVLIILAIRSDSRLHTPMYFFLSNLSFMDICFTTDIVPKMLVNLLSETKSISYVGCLVQMYFFMAFGNTDSYLLASMAIDRLVAICNPFRYDTVMSPRRCLLMLLGSCTISHLHSLLRVLLMSRLSFCGSHVIKHYFCDTQPVLKLSCSDTSSSQIVVLTETLAVISTPFLCILFSYLRIIITVLRIPSAAGKWKAFSTCGSHLTVVALFYGSIIYVYFRPLSMYSVVKDRVATVMYTVVTPMLNPFIYSLRNKDMKRGLRKKSTLRGNQSHVTEFLLLGLTSDPKQQVWLFASFLAMYLVNVVGNSVIIAAIRGDARLHTPMYFFLSSLSLVDICFTTVLVPRRLVNMLTQTKTIPFAQCLAQMYFFVAFGITDSFLLAAMAIDRYVAICDPLHYTTTMNLRRCVLLVAASWVVSHLHSLTHTLLMAHLSFCGPNIIHHFFCDVQPLLRLSCSDTSVNELLAFSEGSLVIMSPFIFIIISYVYIARAVLRVPSGGGRYKVFSTCGSHLTVVALFYGTIISVYIRPSSAYSVTKDRVVTVVYTVVTPMLNPFIYSLRNKDMKQALRKLARFSSTYSILMGSRNQTTISDFLLLGFSDHPRQQPVLFVLFLGMYLVTMLGNLLIILAIGSDQHLHTPMYFFLANLSFTDTCFSCTIVPKVLVNIQTQDPTISYTGCFMQMFFFMALTLLDDFLLAVMAYDRYVAICLPLHYTTIMQPQRCLLLVAASWLCSHLLAFSLTLLMSQFSFCASHSIPHFFCDVPPLLKLACSDTHNFQITMLTEAVLSGTIPLTCVLVSYGHIIHTILRIPSSGGKHKVFSTCGSHLSVLTLFYGTIFLVYFQPSSSYSADTGMVASVVYTMVTPMLNPFIYSLRNREMKGALEKYQNEFRNLTSSPDFLLLGFSDHPEQQPLLFGLFLAMYLASVLGNVLIILAIGSDSRLHTPMYFFLANLSFTDTCFSCTIVPRVLVNIQTQDPTISYAGCLVQMYFFMALTLLDDFLLAVMAYDRYVAICLPLHYTTIMHPQCCLLLVAASWLCAYLLAFSLTLLMSQFSFCASHSIPHFFCDLLPLLKLACSDTHIFQIMIYADSALSGVVPLTCVLVSYAHIIHTILRVPSSGGKHKVFSTSDTGMVASVVYTMVTPMLNPFIYSLRNREMKGALNLTSSPDFLLLGFSDHPEQQPLLFGLFLAMYLASVLGNVLIILAIGSDSRLHTPMYFFLANLSFTDTCFSCTIVPRVLVNIQTQDPTISYAGCLVQMYFFMALTLLDDFLLAVMAYDRYVAICLPLHYTTIMHPQCCLLLVAASWLCAYLLAFSLTLLMSQFSFCASHSIPHFFCDLLPLLKLACSDTHIFQIMIYADSALSGVVPLTCVLVSYAHIIHTILRVPSSGGKHKVFSTCGSHLTVVTLFYGTIFLVYFQPSSSYSADTGMVASVVYTMVTPMLNPFIYSLWNRDMKGAFRMTPENVTWAKAAPAEFILLGITDRWDLRVTLFLAFLPIYLVSLLGNVGMVLLICVDSRLHTPMYFFLANLSLLDACYSSAISPKMLVDLLLPRATIPYAACAFQMFVFAGLADAECCLLAAMAYDRYVAIGNPLLYTTAMSPRLCLALLGASGLGGAVSAFVHTTFTFRLSFCGSWEINSFFCDIPPLLAISCNDTSLNELLLFAVCGFIQTATVLAIVVSYGFIAGAVIRMRSAEGRRRAASTCGSHLTAVAMLYGTLIFMYLRPSSSYALDTDKMASVFYTLVIPALNPLIYSLRNKEVKEAFKRTCSRFCSVGQGHH</sequence>
<feature type="domain" description="G-protein coupled receptors family 1 profile" evidence="17">
    <location>
        <begin position="608"/>
        <end position="857"/>
    </location>
</feature>
<feature type="domain" description="G-protein coupled receptors family 1 profile" evidence="17">
    <location>
        <begin position="1803"/>
        <end position="2052"/>
    </location>
</feature>
<keyword evidence="13 14" id="KW-0807">Transducer</keyword>
<comment type="subcellular location">
    <subcellularLocation>
        <location evidence="3">Cell membrane</location>
        <topology evidence="3">Multi-pass membrane protein</topology>
    </subcellularLocation>
</comment>
<feature type="transmembrane region" description="Helical" evidence="16">
    <location>
        <begin position="804"/>
        <end position="827"/>
    </location>
</feature>
<evidence type="ECO:0000256" key="16">
    <source>
        <dbReference type="SAM" id="Phobius"/>
    </source>
</evidence>
<keyword evidence="9 14" id="KW-0297">G-protein coupled receptor</keyword>
<keyword evidence="10 16" id="KW-0472">Membrane</keyword>
<feature type="domain" description="G-protein coupled receptors family 1 profile" evidence="17">
    <location>
        <begin position="1497"/>
        <end position="1746"/>
    </location>
</feature>
<dbReference type="SUPFAM" id="SSF81321">
    <property type="entry name" value="Family A G protein-coupled receptor-like"/>
    <property type="match status" value="6"/>
</dbReference>
<evidence type="ECO:0000256" key="13">
    <source>
        <dbReference type="ARBA" id="ARBA00023224"/>
    </source>
</evidence>
<dbReference type="PROSITE" id="PS50262">
    <property type="entry name" value="G_PROTEIN_RECEP_F1_2"/>
    <property type="match status" value="6"/>
</dbReference>
<feature type="transmembrane region" description="Helical" evidence="16">
    <location>
        <begin position="322"/>
        <end position="341"/>
    </location>
</feature>
<keyword evidence="19" id="KW-1185">Reference proteome</keyword>
<feature type="transmembrane region" description="Helical" evidence="16">
    <location>
        <begin position="1959"/>
        <end position="1987"/>
    </location>
</feature>
<dbReference type="FunFam" id="1.20.1070.10:FF:000009">
    <property type="entry name" value="Olfactory receptor"/>
    <property type="match status" value="4"/>
</dbReference>
<feature type="transmembrane region" description="Helical" evidence="16">
    <location>
        <begin position="1597"/>
        <end position="1615"/>
    </location>
</feature>
<feature type="transmembrane region" description="Helical" evidence="16">
    <location>
        <begin position="1558"/>
        <end position="1576"/>
    </location>
</feature>
<feature type="transmembrane region" description="Helical" evidence="16">
    <location>
        <begin position="839"/>
        <end position="859"/>
    </location>
</feature>
<keyword evidence="11" id="KW-1015">Disulfide bond</keyword>
<feature type="transmembrane region" description="Helical" evidence="16">
    <location>
        <begin position="666"/>
        <end position="687"/>
    </location>
</feature>
<feature type="transmembrane region" description="Helical" evidence="16">
    <location>
        <begin position="592"/>
        <end position="615"/>
    </location>
</feature>
<evidence type="ECO:0000256" key="12">
    <source>
        <dbReference type="ARBA" id="ARBA00023170"/>
    </source>
</evidence>
<feature type="transmembrane region" description="Helical" evidence="16">
    <location>
        <begin position="1084"/>
        <end position="1106"/>
    </location>
</feature>
<feature type="compositionally biased region" description="Basic and acidic residues" evidence="15">
    <location>
        <begin position="124"/>
        <end position="140"/>
    </location>
</feature>
<dbReference type="CDD" id="cd15235">
    <property type="entry name" value="7tmA_OR1A-like"/>
    <property type="match status" value="2"/>
</dbReference>
<feature type="transmembrane region" description="Helical" evidence="16">
    <location>
        <begin position="403"/>
        <end position="424"/>
    </location>
</feature>
<keyword evidence="12 14" id="KW-0675">Receptor</keyword>
<feature type="region of interest" description="Disordered" evidence="15">
    <location>
        <begin position="1"/>
        <end position="212"/>
    </location>
</feature>
<feature type="transmembrane region" description="Helical" evidence="16">
    <location>
        <begin position="1653"/>
        <end position="1678"/>
    </location>
</feature>